<feature type="region of interest" description="Disordered" evidence="1">
    <location>
        <begin position="29"/>
        <end position="71"/>
    </location>
</feature>
<gene>
    <name evidence="2" type="ORF">HF526_03455</name>
</gene>
<proteinExistence type="predicted"/>
<evidence type="ECO:0000313" key="2">
    <source>
        <dbReference type="EMBL" id="NMH96381.1"/>
    </source>
</evidence>
<keyword evidence="3" id="KW-1185">Reference proteome</keyword>
<feature type="compositionally biased region" description="Basic and acidic residues" evidence="1">
    <location>
        <begin position="29"/>
        <end position="46"/>
    </location>
</feature>
<feature type="compositionally biased region" description="Acidic residues" evidence="1">
    <location>
        <begin position="47"/>
        <end position="59"/>
    </location>
</feature>
<dbReference type="Proteomes" id="UP000820669">
    <property type="component" value="Unassembled WGS sequence"/>
</dbReference>
<protein>
    <submittedName>
        <fullName evidence="2">Uncharacterized protein</fullName>
    </submittedName>
</protein>
<evidence type="ECO:0000313" key="3">
    <source>
        <dbReference type="Proteomes" id="UP000820669"/>
    </source>
</evidence>
<organism evidence="2 3">
    <name type="scientific">Pseudonocardia acidicola</name>
    <dbReference type="NCBI Taxonomy" id="2724939"/>
    <lineage>
        <taxon>Bacteria</taxon>
        <taxon>Bacillati</taxon>
        <taxon>Actinomycetota</taxon>
        <taxon>Actinomycetes</taxon>
        <taxon>Pseudonocardiales</taxon>
        <taxon>Pseudonocardiaceae</taxon>
        <taxon>Pseudonocardia</taxon>
    </lineage>
</organism>
<dbReference type="EMBL" id="JAAXLA010000004">
    <property type="protein sequence ID" value="NMH96381.1"/>
    <property type="molecule type" value="Genomic_DNA"/>
</dbReference>
<evidence type="ECO:0000256" key="1">
    <source>
        <dbReference type="SAM" id="MobiDB-lite"/>
    </source>
</evidence>
<sequence>MKFTEDAVVERGSAKHGFLKDEVLEREIENELRGRGPTREPWRDAEAEFPDDEETEELGLDAPPRPELRDR</sequence>
<comment type="caution">
    <text evidence="2">The sequence shown here is derived from an EMBL/GenBank/DDBJ whole genome shotgun (WGS) entry which is preliminary data.</text>
</comment>
<dbReference type="RefSeq" id="WP_169379749.1">
    <property type="nucleotide sequence ID" value="NZ_JAAXLA010000004.1"/>
</dbReference>
<name>A0ABX1S454_9PSEU</name>
<reference evidence="2 3" key="1">
    <citation type="submission" date="2020-04" db="EMBL/GenBank/DDBJ databases">
        <authorList>
            <person name="Klaysubun C."/>
            <person name="Duangmal K."/>
            <person name="Lipun K."/>
        </authorList>
    </citation>
    <scope>NUCLEOTIDE SEQUENCE [LARGE SCALE GENOMIC DNA]</scope>
    <source>
        <strain evidence="2 3">K10HN5</strain>
    </source>
</reference>
<accession>A0ABX1S454</accession>